<keyword evidence="2" id="KW-1133">Transmembrane helix</keyword>
<keyword evidence="2" id="KW-0472">Membrane</keyword>
<dbReference type="EMBL" id="OX465077">
    <property type="protein sequence ID" value="CAI9268811.1"/>
    <property type="molecule type" value="Genomic_DNA"/>
</dbReference>
<evidence type="ECO:0000313" key="4">
    <source>
        <dbReference type="Proteomes" id="UP001177003"/>
    </source>
</evidence>
<dbReference type="Pfam" id="PF05042">
    <property type="entry name" value="Caleosin"/>
    <property type="match status" value="1"/>
</dbReference>
<dbReference type="Proteomes" id="UP001177003">
    <property type="component" value="Chromosome 1"/>
</dbReference>
<dbReference type="AlphaFoldDB" id="A0AA35V104"/>
<gene>
    <name evidence="3" type="ORF">LSALG_LOCUS9217</name>
</gene>
<name>A0AA35V104_LACSI</name>
<evidence type="ECO:0000313" key="3">
    <source>
        <dbReference type="EMBL" id="CAI9268811.1"/>
    </source>
</evidence>
<dbReference type="PANTHER" id="PTHR31495">
    <property type="entry name" value="PEROXYGENASE 3-RELATED"/>
    <property type="match status" value="1"/>
</dbReference>
<keyword evidence="2" id="KW-0812">Transmembrane</keyword>
<keyword evidence="4" id="KW-1185">Reference proteome</keyword>
<evidence type="ECO:0000256" key="1">
    <source>
        <dbReference type="ARBA" id="ARBA00006765"/>
    </source>
</evidence>
<evidence type="ECO:0000256" key="2">
    <source>
        <dbReference type="SAM" id="Phobius"/>
    </source>
</evidence>
<dbReference type="PANTHER" id="PTHR31495:SF37">
    <property type="entry name" value="PLANT SEED PEROXYGENASE"/>
    <property type="match status" value="1"/>
</dbReference>
<organism evidence="3 4">
    <name type="scientific">Lactuca saligna</name>
    <name type="common">Willowleaf lettuce</name>
    <dbReference type="NCBI Taxonomy" id="75948"/>
    <lineage>
        <taxon>Eukaryota</taxon>
        <taxon>Viridiplantae</taxon>
        <taxon>Streptophyta</taxon>
        <taxon>Embryophyta</taxon>
        <taxon>Tracheophyta</taxon>
        <taxon>Spermatophyta</taxon>
        <taxon>Magnoliopsida</taxon>
        <taxon>eudicotyledons</taxon>
        <taxon>Gunneridae</taxon>
        <taxon>Pentapetalae</taxon>
        <taxon>asterids</taxon>
        <taxon>campanulids</taxon>
        <taxon>Asterales</taxon>
        <taxon>Asteraceae</taxon>
        <taxon>Cichorioideae</taxon>
        <taxon>Cichorieae</taxon>
        <taxon>Lactucinae</taxon>
        <taxon>Lactuca</taxon>
    </lineage>
</organism>
<feature type="transmembrane region" description="Helical" evidence="2">
    <location>
        <begin position="209"/>
        <end position="232"/>
    </location>
</feature>
<proteinExistence type="inferred from homology"/>
<protein>
    <recommendedName>
        <fullName evidence="5">Caleosin</fullName>
    </recommendedName>
</protein>
<dbReference type="GO" id="GO:0005509">
    <property type="term" value="F:calcium ion binding"/>
    <property type="evidence" value="ECO:0007669"/>
    <property type="project" value="TreeGrafter"/>
</dbReference>
<dbReference type="GO" id="GO:0004497">
    <property type="term" value="F:monooxygenase activity"/>
    <property type="evidence" value="ECO:0007669"/>
    <property type="project" value="TreeGrafter"/>
</dbReference>
<accession>A0AA35V104</accession>
<reference evidence="3" key="1">
    <citation type="submission" date="2023-04" db="EMBL/GenBank/DDBJ databases">
        <authorList>
            <person name="Vijverberg K."/>
            <person name="Xiong W."/>
            <person name="Schranz E."/>
        </authorList>
    </citation>
    <scope>NUCLEOTIDE SEQUENCE</scope>
</reference>
<evidence type="ECO:0008006" key="5">
    <source>
        <dbReference type="Google" id="ProtNLM"/>
    </source>
</evidence>
<dbReference type="InterPro" id="IPR007736">
    <property type="entry name" value="Caleosin-related"/>
</dbReference>
<comment type="similarity">
    <text evidence="1">Belongs to the caleosin family.</text>
</comment>
<sequence length="357" mass="40254">MKVQIRCFPLKSSPDSPPSRCHTSSGSVLIDGPIMHTFETKTPKSPQLLILKKKEMERKGWGLESQKGKWVRWFGDYPHLIIHRLTVAKSNVLFRRKTKNSGWKVCHFSVLLMKHFRKMEISNDPAAMATIAPSAPVTAERPVRSDLESSIPKPYMARAMAAPDMQHPDGTKEHSACGMSVLQQHVAFFDQDNNGIVYPWETYTGLRAIGFNVLVSLVLGLGFNLIFSYVSLPGYIPNLLLPIHIANIHKGKHPSDSGTYDTEGRYLPVNFENMFSKYGKTAPDKLTLRELWNMTQGNHVAFDIVGWILNKFEWGLVYIIAKDEGGYLSKEAMRGLFDGSLFEKLAKTKAAKEKKKT</sequence>